<comment type="caution">
    <text evidence="2">The sequence shown here is derived from an EMBL/GenBank/DDBJ whole genome shotgun (WGS) entry which is preliminary data.</text>
</comment>
<proteinExistence type="predicted"/>
<gene>
    <name evidence="2" type="ORF">ACFO0A_08415</name>
</gene>
<dbReference type="Proteomes" id="UP001595828">
    <property type="component" value="Unassembled WGS sequence"/>
</dbReference>
<keyword evidence="1" id="KW-0732">Signal</keyword>
<dbReference type="EMBL" id="JBHSDR010000006">
    <property type="protein sequence ID" value="MFC4295076.1"/>
    <property type="molecule type" value="Genomic_DNA"/>
</dbReference>
<dbReference type="RefSeq" id="WP_379538561.1">
    <property type="nucleotide sequence ID" value="NZ_JBHSDR010000006.1"/>
</dbReference>
<organism evidence="2 3">
    <name type="scientific">Novosphingobium tardum</name>
    <dbReference type="NCBI Taxonomy" id="1538021"/>
    <lineage>
        <taxon>Bacteria</taxon>
        <taxon>Pseudomonadati</taxon>
        <taxon>Pseudomonadota</taxon>
        <taxon>Alphaproteobacteria</taxon>
        <taxon>Sphingomonadales</taxon>
        <taxon>Sphingomonadaceae</taxon>
        <taxon>Novosphingobium</taxon>
    </lineage>
</organism>
<dbReference type="InterPro" id="IPR019660">
    <property type="entry name" value="Put_sensory_transdc_reg_YbjN"/>
</dbReference>
<reference evidence="3" key="1">
    <citation type="journal article" date="2019" name="Int. J. Syst. Evol. Microbiol.">
        <title>The Global Catalogue of Microorganisms (GCM) 10K type strain sequencing project: providing services to taxonomists for standard genome sequencing and annotation.</title>
        <authorList>
            <consortium name="The Broad Institute Genomics Platform"/>
            <consortium name="The Broad Institute Genome Sequencing Center for Infectious Disease"/>
            <person name="Wu L."/>
            <person name="Ma J."/>
        </authorList>
    </citation>
    <scope>NUCLEOTIDE SEQUENCE [LARGE SCALE GENOMIC DNA]</scope>
    <source>
        <strain evidence="3">CGMCC 1.12989</strain>
    </source>
</reference>
<evidence type="ECO:0000313" key="2">
    <source>
        <dbReference type="EMBL" id="MFC4295076.1"/>
    </source>
</evidence>
<name>A0ABV8RRZ1_9SPHN</name>
<evidence type="ECO:0000256" key="1">
    <source>
        <dbReference type="SAM" id="SignalP"/>
    </source>
</evidence>
<feature type="chain" id="PRO_5045377332" evidence="1">
    <location>
        <begin position="23"/>
        <end position="163"/>
    </location>
</feature>
<feature type="signal peptide" evidence="1">
    <location>
        <begin position="1"/>
        <end position="22"/>
    </location>
</feature>
<accession>A0ABV8RRZ1</accession>
<sequence>MGMRIQTLAALAALTLASPAVAAPDLVSAHKPQGLVDALVAKGYVAALSRDDTGDPLINLELSGWKGALLFYDCDAASHDGCRSVQFRAKFDADAPGMSAADALRFVATRRYGALTLDAKGDPVVTWDVWMGAGVPRAVFQEAAAQFAATLAALGGQLYPAAR</sequence>
<evidence type="ECO:0000313" key="3">
    <source>
        <dbReference type="Proteomes" id="UP001595828"/>
    </source>
</evidence>
<dbReference type="Pfam" id="PF10722">
    <property type="entry name" value="YbjN"/>
    <property type="match status" value="1"/>
</dbReference>
<protein>
    <submittedName>
        <fullName evidence="2">YbjN domain-containing protein</fullName>
    </submittedName>
</protein>
<keyword evidence="3" id="KW-1185">Reference proteome</keyword>